<organism evidence="3 4">
    <name type="scientific">Fischerella major NIES-592</name>
    <dbReference type="NCBI Taxonomy" id="210994"/>
    <lineage>
        <taxon>Bacteria</taxon>
        <taxon>Bacillati</taxon>
        <taxon>Cyanobacteriota</taxon>
        <taxon>Cyanophyceae</taxon>
        <taxon>Nostocales</taxon>
        <taxon>Hapalosiphonaceae</taxon>
        <taxon>Fischerella</taxon>
    </lineage>
</organism>
<dbReference type="EMBL" id="MRCA01000003">
    <property type="protein sequence ID" value="OKH15055.1"/>
    <property type="molecule type" value="Genomic_DNA"/>
</dbReference>
<accession>A0A1U7H2B0</accession>
<dbReference type="Proteomes" id="UP000186391">
    <property type="component" value="Unassembled WGS sequence"/>
</dbReference>
<keyword evidence="1" id="KW-1133">Transmembrane helix</keyword>
<protein>
    <submittedName>
        <fullName evidence="3">Glycosyl transferase family A</fullName>
    </submittedName>
</protein>
<sequence length="317" mass="36682">MPKVSIIIPAYNAMTYLPETLESVLRQTFTDFEVLIVNDGSSDPILKWASEIVDPRVKLISQENQGVSAARNTGIAHTQGEYIAFLDADDLWESTKLEKQVRCLEENPAIGFVHTWIVLIDEQGKSLGRVISSHAEGNAWKQVVEHNPIQTSTVLVRRCCLETVGVFDQNLRSAEDWELWVRIASRYLLAVVKEPLVFYRLHSHNTTKNWRLIEQGLSPVIEKVFQSIPPEAQYLKHRCYGHSNIYIAWQALQSDDKDCKWTRHFLTSAVKYYPQLRYSRQYIRLTLAIAIMEWFGPFGFSRVMAFIYTMRRHVFSI</sequence>
<dbReference type="GO" id="GO:0016758">
    <property type="term" value="F:hexosyltransferase activity"/>
    <property type="evidence" value="ECO:0007669"/>
    <property type="project" value="UniProtKB-ARBA"/>
</dbReference>
<dbReference type="Pfam" id="PF00535">
    <property type="entry name" value="Glycos_transf_2"/>
    <property type="match status" value="1"/>
</dbReference>
<feature type="domain" description="Glycosyltransferase 2-like" evidence="2">
    <location>
        <begin position="5"/>
        <end position="123"/>
    </location>
</feature>
<dbReference type="OrthoDB" id="9812327at2"/>
<keyword evidence="1" id="KW-0472">Membrane</keyword>
<reference evidence="3 4" key="1">
    <citation type="submission" date="2016-11" db="EMBL/GenBank/DDBJ databases">
        <title>Draft Genome Sequences of Nine Cyanobacterial Strains from Diverse Habitats.</title>
        <authorList>
            <person name="Zhu T."/>
            <person name="Hou S."/>
            <person name="Lu X."/>
            <person name="Hess W.R."/>
        </authorList>
    </citation>
    <scope>NUCLEOTIDE SEQUENCE [LARGE SCALE GENOMIC DNA]</scope>
    <source>
        <strain evidence="3 4">NIES-592</strain>
    </source>
</reference>
<evidence type="ECO:0000313" key="3">
    <source>
        <dbReference type="EMBL" id="OKH15055.1"/>
    </source>
</evidence>
<evidence type="ECO:0000256" key="1">
    <source>
        <dbReference type="SAM" id="Phobius"/>
    </source>
</evidence>
<dbReference type="InterPro" id="IPR001173">
    <property type="entry name" value="Glyco_trans_2-like"/>
</dbReference>
<dbReference type="PANTHER" id="PTHR22916">
    <property type="entry name" value="GLYCOSYLTRANSFERASE"/>
    <property type="match status" value="1"/>
</dbReference>
<feature type="transmembrane region" description="Helical" evidence="1">
    <location>
        <begin position="285"/>
        <end position="308"/>
    </location>
</feature>
<keyword evidence="1" id="KW-0812">Transmembrane</keyword>
<dbReference type="Gene3D" id="3.90.550.10">
    <property type="entry name" value="Spore Coat Polysaccharide Biosynthesis Protein SpsA, Chain A"/>
    <property type="match status" value="1"/>
</dbReference>
<proteinExistence type="predicted"/>
<dbReference type="RefSeq" id="WP_073555581.1">
    <property type="nucleotide sequence ID" value="NZ_MRCA01000003.1"/>
</dbReference>
<keyword evidence="3" id="KW-0808">Transferase</keyword>
<dbReference type="PANTHER" id="PTHR22916:SF3">
    <property type="entry name" value="UDP-GLCNAC:BETAGAL BETA-1,3-N-ACETYLGLUCOSAMINYLTRANSFERASE-LIKE PROTEIN 1"/>
    <property type="match status" value="1"/>
</dbReference>
<dbReference type="CDD" id="cd00761">
    <property type="entry name" value="Glyco_tranf_GTA_type"/>
    <property type="match status" value="1"/>
</dbReference>
<dbReference type="AlphaFoldDB" id="A0A1U7H2B0"/>
<evidence type="ECO:0000313" key="4">
    <source>
        <dbReference type="Proteomes" id="UP000186391"/>
    </source>
</evidence>
<keyword evidence="4" id="KW-1185">Reference proteome</keyword>
<evidence type="ECO:0000259" key="2">
    <source>
        <dbReference type="Pfam" id="PF00535"/>
    </source>
</evidence>
<name>A0A1U7H2B0_9CYAN</name>
<dbReference type="InterPro" id="IPR029044">
    <property type="entry name" value="Nucleotide-diphossugar_trans"/>
</dbReference>
<dbReference type="SUPFAM" id="SSF53448">
    <property type="entry name" value="Nucleotide-diphospho-sugar transferases"/>
    <property type="match status" value="1"/>
</dbReference>
<comment type="caution">
    <text evidence="3">The sequence shown here is derived from an EMBL/GenBank/DDBJ whole genome shotgun (WGS) entry which is preliminary data.</text>
</comment>
<gene>
    <name evidence="3" type="ORF">NIES592_07920</name>
</gene>